<dbReference type="EMBL" id="KZ819770">
    <property type="protein sequence ID" value="PWN52561.1"/>
    <property type="molecule type" value="Genomic_DNA"/>
</dbReference>
<name>A0ACD0P3K3_9BASI</name>
<reference evidence="1 2" key="1">
    <citation type="journal article" date="2018" name="Mol. Biol. Evol.">
        <title>Broad Genomic Sampling Reveals a Smut Pathogenic Ancestry of the Fungal Clade Ustilaginomycotina.</title>
        <authorList>
            <person name="Kijpornyongpan T."/>
            <person name="Mondo S.J."/>
            <person name="Barry K."/>
            <person name="Sandor L."/>
            <person name="Lee J."/>
            <person name="Lipzen A."/>
            <person name="Pangilinan J."/>
            <person name="LaButti K."/>
            <person name="Hainaut M."/>
            <person name="Henrissat B."/>
            <person name="Grigoriev I.V."/>
            <person name="Spatafora J.W."/>
            <person name="Aime M.C."/>
        </authorList>
    </citation>
    <scope>NUCLEOTIDE SEQUENCE [LARGE SCALE GENOMIC DNA]</scope>
    <source>
        <strain evidence="1 2">SA 807</strain>
    </source>
</reference>
<accession>A0ACD0P3K3</accession>
<dbReference type="Proteomes" id="UP000245626">
    <property type="component" value="Unassembled WGS sequence"/>
</dbReference>
<protein>
    <submittedName>
        <fullName evidence="1">Uncharacterized protein</fullName>
    </submittedName>
</protein>
<proteinExistence type="predicted"/>
<evidence type="ECO:0000313" key="1">
    <source>
        <dbReference type="EMBL" id="PWN52561.1"/>
    </source>
</evidence>
<gene>
    <name evidence="1" type="ORF">IE53DRAFT_273455</name>
</gene>
<organism evidence="1 2">
    <name type="scientific">Violaceomyces palustris</name>
    <dbReference type="NCBI Taxonomy" id="1673888"/>
    <lineage>
        <taxon>Eukaryota</taxon>
        <taxon>Fungi</taxon>
        <taxon>Dikarya</taxon>
        <taxon>Basidiomycota</taxon>
        <taxon>Ustilaginomycotina</taxon>
        <taxon>Ustilaginomycetes</taxon>
        <taxon>Violaceomycetales</taxon>
        <taxon>Violaceomycetaceae</taxon>
        <taxon>Violaceomyces</taxon>
    </lineage>
</organism>
<evidence type="ECO:0000313" key="2">
    <source>
        <dbReference type="Proteomes" id="UP000245626"/>
    </source>
</evidence>
<sequence>MVLLTRFPPLAALLGTACLSHLDAVGAFQFVAEVPQSQSISIGGDYTVHLHQDKGLEVKFADHTVAASPERGAPFIRLSSSLASLTESSGNFEIVSPHLSSEGGNVVCQEQTISSFERLNLTAVRLSGGFGDHACASIRWDLDISSPAATDGLRFNVVAPNATNIHLSFHSPQSEGFLGFGESASFGNLRGLRIPIWTREGGVGRGESPVTELLNTNGTIAGTFAGGSLLTSYTAIGSFVSTKGRWGILHGSNFGIFDLASGMEGEPLVDTAEKQLQDKDDEEQRLRDRDRDNEVLTVSYEGTSLLFDLGDSSLSSPSSGDHSDRLLGKAPVTLKAITSLTKVTGRQPKLPEWTHTGAVLGIQGGQEKVEGIIREAKLYDLPVAAVWLQDWCGTRLQEGMYNISISRLWWNWEADSSLYPNWTDWVSHLETEYGVRTMSYVNTFLADVKTKSTGYKRSFYSEAKEGGRLVINSTQSEQRGEQERVGEPWRITSGPGIEAGLLDISNPTTVEWFKELVKEQLYSSARISGAMNDFGEFLSVDDGVQLSGGLVRARSFHNLYPEVWSRLMRSVVEEMSLEDRVVGFHRSASTFSARFTNLFWVGDQNVAWGPEDGLGASISSKLHMGFSGFGVSHSDVGGYTTVLAADFNVTRSLELLGRWGEVEALSSALFRTHEGNIPSVNVQAYTDEKSYRYHSFNARLFVSLADYRARLLKEYEDLGWPLVRHTAVYSDSDEDWDRIRDQSFFLGDRMFVQPVLKPRSAEDGDDDEVIVQLPRDPSGRAKSFKHIWTGNVYSAGEQVRVPAPYGRIPAFVVVVEEGIDGQNQSEGGDVFEKLWEFVEKEKDTVLEV</sequence>
<keyword evidence="2" id="KW-1185">Reference proteome</keyword>